<dbReference type="GO" id="GO:0051539">
    <property type="term" value="F:4 iron, 4 sulfur cluster binding"/>
    <property type="evidence" value="ECO:0007669"/>
    <property type="project" value="InterPro"/>
</dbReference>
<dbReference type="PROSITE" id="PS51918">
    <property type="entry name" value="RADICAL_SAM"/>
    <property type="match status" value="1"/>
</dbReference>
<reference evidence="9" key="1">
    <citation type="submission" date="2021-01" db="EMBL/GenBank/DDBJ databases">
        <title>Active Sulfur Cycling in an Early Earth Analoge.</title>
        <authorList>
            <person name="Hahn C.R."/>
            <person name="Youssef N.H."/>
            <person name="Elshahed M."/>
        </authorList>
    </citation>
    <scope>NUCLEOTIDE SEQUENCE</scope>
    <source>
        <strain evidence="9">Zod_Metabat.1151</strain>
    </source>
</reference>
<dbReference type="InterPro" id="IPR006638">
    <property type="entry name" value="Elp3/MiaA/NifB-like_rSAM"/>
</dbReference>
<dbReference type="Gene3D" id="3.20.20.70">
    <property type="entry name" value="Aldolase class I"/>
    <property type="match status" value="1"/>
</dbReference>
<evidence type="ECO:0000256" key="5">
    <source>
        <dbReference type="ARBA" id="ARBA00023004"/>
    </source>
</evidence>
<evidence type="ECO:0000256" key="7">
    <source>
        <dbReference type="ARBA" id="ARBA00023186"/>
    </source>
</evidence>
<dbReference type="SFLD" id="SFLDG01065">
    <property type="entry name" value="anaerobic_coproporphyrinogen-I"/>
    <property type="match status" value="1"/>
</dbReference>
<dbReference type="AlphaFoldDB" id="A0A939C4M6"/>
<comment type="similarity">
    <text evidence="1">Belongs to the anaerobic coproporphyrinogen-III oxidase family. HemW subfamily.</text>
</comment>
<dbReference type="GO" id="GO:0004109">
    <property type="term" value="F:coproporphyrinogen oxidase activity"/>
    <property type="evidence" value="ECO:0007669"/>
    <property type="project" value="InterPro"/>
</dbReference>
<dbReference type="InterPro" id="IPR010723">
    <property type="entry name" value="HemN_C"/>
</dbReference>
<dbReference type="InterPro" id="IPR007197">
    <property type="entry name" value="rSAM"/>
</dbReference>
<sequence length="439" mass="49471">MKDAQTAEFFLKGLERHGIEKRQFGHDFVYRYPESAKMPVLSPTELKRELQGMDFTGQEMAFYLHVPFCTSICSYCHYFKQLATRQETEGYMKAAAAEIGNYRKLAKGKIELNSIFFGGGTPTILGGKQLAGLLGRLAEEFELSLEKEISIESSPETLSEEKLFGLREAGFNRLSIGVQDFNDEVTRRCNRNHDRKQAVEAFDTARAAGFENINIDLIYGLPGQEKKHWGENMEKIEGVRPESVTASDLRVLPGTALYSAGREKFPKIRELLEMYSMFCEKMLSMNYIQQFPYQFVKRGKEMQFLELQWGSGSFIGIGPSSCSYIAGWDYNNAFPMENYTEAVAENGLGAAVGKKLSGKEEMVRFAALALKKSGANRENPGIGKGEFRKRFGVELEQAFKGQIEKLEKLELVESNAKSISLTGKGMFFHDEIAKQLFKG</sequence>
<evidence type="ECO:0000256" key="6">
    <source>
        <dbReference type="ARBA" id="ARBA00023014"/>
    </source>
</evidence>
<keyword evidence="6" id="KW-0411">Iron-sulfur</keyword>
<evidence type="ECO:0000256" key="4">
    <source>
        <dbReference type="ARBA" id="ARBA00022723"/>
    </source>
</evidence>
<dbReference type="PANTHER" id="PTHR13932">
    <property type="entry name" value="COPROPORPHYRINIGEN III OXIDASE"/>
    <property type="match status" value="1"/>
</dbReference>
<evidence type="ECO:0000256" key="3">
    <source>
        <dbReference type="ARBA" id="ARBA00022691"/>
    </source>
</evidence>
<dbReference type="SFLD" id="SFLDS00029">
    <property type="entry name" value="Radical_SAM"/>
    <property type="match status" value="1"/>
</dbReference>
<evidence type="ECO:0000256" key="2">
    <source>
        <dbReference type="ARBA" id="ARBA00022617"/>
    </source>
</evidence>
<keyword evidence="2" id="KW-0349">Heme</keyword>
<dbReference type="SUPFAM" id="SSF102114">
    <property type="entry name" value="Radical SAM enzymes"/>
    <property type="match status" value="1"/>
</dbReference>
<dbReference type="InterPro" id="IPR004559">
    <property type="entry name" value="HemW-like"/>
</dbReference>
<dbReference type="GO" id="GO:0005737">
    <property type="term" value="C:cytoplasm"/>
    <property type="evidence" value="ECO:0007669"/>
    <property type="project" value="InterPro"/>
</dbReference>
<evidence type="ECO:0000259" key="8">
    <source>
        <dbReference type="PROSITE" id="PS51918"/>
    </source>
</evidence>
<dbReference type="SFLD" id="SFLDG01082">
    <property type="entry name" value="B12-binding_domain_containing"/>
    <property type="match status" value="1"/>
</dbReference>
<dbReference type="Proteomes" id="UP000809243">
    <property type="component" value="Unassembled WGS sequence"/>
</dbReference>
<dbReference type="Pfam" id="PF04055">
    <property type="entry name" value="Radical_SAM"/>
    <property type="match status" value="1"/>
</dbReference>
<dbReference type="SMART" id="SM00729">
    <property type="entry name" value="Elp3"/>
    <property type="match status" value="1"/>
</dbReference>
<keyword evidence="3" id="KW-0949">S-adenosyl-L-methionine</keyword>
<gene>
    <name evidence="9" type="ORF">JW744_02770</name>
</gene>
<keyword evidence="4" id="KW-0479">Metal-binding</keyword>
<dbReference type="InterPro" id="IPR058240">
    <property type="entry name" value="rSAM_sf"/>
</dbReference>
<comment type="caution">
    <text evidence="9">The sequence shown here is derived from an EMBL/GenBank/DDBJ whole genome shotgun (WGS) entry which is preliminary data.</text>
</comment>
<dbReference type="PANTHER" id="PTHR13932:SF5">
    <property type="entry name" value="RADICAL S-ADENOSYL METHIONINE DOMAIN-CONTAINING PROTEIN 1, MITOCHONDRIAL"/>
    <property type="match status" value="1"/>
</dbReference>
<evidence type="ECO:0000313" key="10">
    <source>
        <dbReference type="Proteomes" id="UP000809243"/>
    </source>
</evidence>
<proteinExistence type="inferred from homology"/>
<name>A0A939C4M6_9ARCH</name>
<dbReference type="SFLD" id="SFLDF00562">
    <property type="entry name" value="HemN-like__clustered_with_heat"/>
    <property type="match status" value="1"/>
</dbReference>
<keyword evidence="5" id="KW-0408">Iron</keyword>
<organism evidence="9 10">
    <name type="scientific">Candidatus Iainarchaeum sp</name>
    <dbReference type="NCBI Taxonomy" id="3101447"/>
    <lineage>
        <taxon>Archaea</taxon>
        <taxon>Candidatus Iainarchaeota</taxon>
        <taxon>Candidatus Iainarchaeia</taxon>
        <taxon>Candidatus Iainarchaeales</taxon>
        <taxon>Candidatus Iainarchaeaceae</taxon>
        <taxon>Candidatus Iainarchaeum</taxon>
    </lineage>
</organism>
<dbReference type="GO" id="GO:0006779">
    <property type="term" value="P:porphyrin-containing compound biosynthetic process"/>
    <property type="evidence" value="ECO:0007669"/>
    <property type="project" value="InterPro"/>
</dbReference>
<dbReference type="Pfam" id="PF06969">
    <property type="entry name" value="HemN_C"/>
    <property type="match status" value="1"/>
</dbReference>
<feature type="domain" description="Radical SAM core" evidence="8">
    <location>
        <begin position="54"/>
        <end position="292"/>
    </location>
</feature>
<evidence type="ECO:0000256" key="1">
    <source>
        <dbReference type="ARBA" id="ARBA00006100"/>
    </source>
</evidence>
<evidence type="ECO:0000313" key="9">
    <source>
        <dbReference type="EMBL" id="MBN2067366.1"/>
    </source>
</evidence>
<dbReference type="GO" id="GO:0046872">
    <property type="term" value="F:metal ion binding"/>
    <property type="evidence" value="ECO:0007669"/>
    <property type="project" value="UniProtKB-KW"/>
</dbReference>
<dbReference type="InterPro" id="IPR034505">
    <property type="entry name" value="Coproporphyrinogen-III_oxidase"/>
</dbReference>
<keyword evidence="7" id="KW-0143">Chaperone</keyword>
<dbReference type="InterPro" id="IPR013785">
    <property type="entry name" value="Aldolase_TIM"/>
</dbReference>
<dbReference type="CDD" id="cd01335">
    <property type="entry name" value="Radical_SAM"/>
    <property type="match status" value="1"/>
</dbReference>
<dbReference type="EMBL" id="JAFGDB010000044">
    <property type="protein sequence ID" value="MBN2067366.1"/>
    <property type="molecule type" value="Genomic_DNA"/>
</dbReference>
<protein>
    <submittedName>
        <fullName evidence="9">Coproporphyrinogen III oxidase family protein</fullName>
    </submittedName>
</protein>
<accession>A0A939C4M6</accession>